<name>A0AB34J4Q0_PRYPA</name>
<sequence>MSSTHILTKIRKHPAHTPLAATAETFLLRAFGDPRVASKGEYSRALAAGTSVNLLITEITGARHRQAERFLRTCASAHAERYPRADDSDGAEPSFYARASALLSAACLRGLGDELRSRVLSSVSRASLRRRAPADPVRPLRPSAHKRARLS</sequence>
<evidence type="ECO:0000256" key="1">
    <source>
        <dbReference type="SAM" id="MobiDB-lite"/>
    </source>
</evidence>
<evidence type="ECO:0000313" key="2">
    <source>
        <dbReference type="EMBL" id="KAL1511469.1"/>
    </source>
</evidence>
<proteinExistence type="predicted"/>
<gene>
    <name evidence="2" type="ORF">AB1Y20_006267</name>
</gene>
<dbReference type="EMBL" id="JBGBPQ010000014">
    <property type="protein sequence ID" value="KAL1511469.1"/>
    <property type="molecule type" value="Genomic_DNA"/>
</dbReference>
<organism evidence="2 3">
    <name type="scientific">Prymnesium parvum</name>
    <name type="common">Toxic golden alga</name>
    <dbReference type="NCBI Taxonomy" id="97485"/>
    <lineage>
        <taxon>Eukaryota</taxon>
        <taxon>Haptista</taxon>
        <taxon>Haptophyta</taxon>
        <taxon>Prymnesiophyceae</taxon>
        <taxon>Prymnesiales</taxon>
        <taxon>Prymnesiaceae</taxon>
        <taxon>Prymnesium</taxon>
    </lineage>
</organism>
<feature type="region of interest" description="Disordered" evidence="1">
    <location>
        <begin position="131"/>
        <end position="151"/>
    </location>
</feature>
<comment type="caution">
    <text evidence="2">The sequence shown here is derived from an EMBL/GenBank/DDBJ whole genome shotgun (WGS) entry which is preliminary data.</text>
</comment>
<protein>
    <submittedName>
        <fullName evidence="2">Uncharacterized protein</fullName>
    </submittedName>
</protein>
<evidence type="ECO:0000313" key="3">
    <source>
        <dbReference type="Proteomes" id="UP001515480"/>
    </source>
</evidence>
<accession>A0AB34J4Q0</accession>
<dbReference type="AlphaFoldDB" id="A0AB34J4Q0"/>
<dbReference type="Proteomes" id="UP001515480">
    <property type="component" value="Unassembled WGS sequence"/>
</dbReference>
<keyword evidence="3" id="KW-1185">Reference proteome</keyword>
<reference evidence="2 3" key="1">
    <citation type="journal article" date="2024" name="Science">
        <title>Giant polyketide synthase enzymes in the biosynthesis of giant marine polyether toxins.</title>
        <authorList>
            <person name="Fallon T.R."/>
            <person name="Shende V.V."/>
            <person name="Wierzbicki I.H."/>
            <person name="Pendleton A.L."/>
            <person name="Watervoot N.F."/>
            <person name="Auber R.P."/>
            <person name="Gonzalez D.J."/>
            <person name="Wisecaver J.H."/>
            <person name="Moore B.S."/>
        </authorList>
    </citation>
    <scope>NUCLEOTIDE SEQUENCE [LARGE SCALE GENOMIC DNA]</scope>
    <source>
        <strain evidence="2 3">12B1</strain>
    </source>
</reference>